<gene>
    <name evidence="1" type="ORF">K461DRAFT_40137</name>
</gene>
<evidence type="ECO:0000313" key="1">
    <source>
        <dbReference type="EMBL" id="KAF2150108.1"/>
    </source>
</evidence>
<organism evidence="1 2">
    <name type="scientific">Myriangium duriaei CBS 260.36</name>
    <dbReference type="NCBI Taxonomy" id="1168546"/>
    <lineage>
        <taxon>Eukaryota</taxon>
        <taxon>Fungi</taxon>
        <taxon>Dikarya</taxon>
        <taxon>Ascomycota</taxon>
        <taxon>Pezizomycotina</taxon>
        <taxon>Dothideomycetes</taxon>
        <taxon>Dothideomycetidae</taxon>
        <taxon>Myriangiales</taxon>
        <taxon>Myriangiaceae</taxon>
        <taxon>Myriangium</taxon>
    </lineage>
</organism>
<dbReference type="EMBL" id="ML996090">
    <property type="protein sequence ID" value="KAF2150108.1"/>
    <property type="molecule type" value="Genomic_DNA"/>
</dbReference>
<proteinExistence type="predicted"/>
<accession>A0A9P4J0F3</accession>
<evidence type="ECO:0000313" key="2">
    <source>
        <dbReference type="Proteomes" id="UP000799439"/>
    </source>
</evidence>
<protein>
    <submittedName>
        <fullName evidence="1">Uncharacterized protein</fullName>
    </submittedName>
</protein>
<reference evidence="1" key="1">
    <citation type="journal article" date="2020" name="Stud. Mycol.">
        <title>101 Dothideomycetes genomes: a test case for predicting lifestyles and emergence of pathogens.</title>
        <authorList>
            <person name="Haridas S."/>
            <person name="Albert R."/>
            <person name="Binder M."/>
            <person name="Bloem J."/>
            <person name="Labutti K."/>
            <person name="Salamov A."/>
            <person name="Andreopoulos B."/>
            <person name="Baker S."/>
            <person name="Barry K."/>
            <person name="Bills G."/>
            <person name="Bluhm B."/>
            <person name="Cannon C."/>
            <person name="Castanera R."/>
            <person name="Culley D."/>
            <person name="Daum C."/>
            <person name="Ezra D."/>
            <person name="Gonzalez J."/>
            <person name="Henrissat B."/>
            <person name="Kuo A."/>
            <person name="Liang C."/>
            <person name="Lipzen A."/>
            <person name="Lutzoni F."/>
            <person name="Magnuson J."/>
            <person name="Mondo S."/>
            <person name="Nolan M."/>
            <person name="Ohm R."/>
            <person name="Pangilinan J."/>
            <person name="Park H.-J."/>
            <person name="Ramirez L."/>
            <person name="Alfaro M."/>
            <person name="Sun H."/>
            <person name="Tritt A."/>
            <person name="Yoshinaga Y."/>
            <person name="Zwiers L.-H."/>
            <person name="Turgeon B."/>
            <person name="Goodwin S."/>
            <person name="Spatafora J."/>
            <person name="Crous P."/>
            <person name="Grigoriev I."/>
        </authorList>
    </citation>
    <scope>NUCLEOTIDE SEQUENCE</scope>
    <source>
        <strain evidence="1">CBS 260.36</strain>
    </source>
</reference>
<keyword evidence="2" id="KW-1185">Reference proteome</keyword>
<comment type="caution">
    <text evidence="1">The sequence shown here is derived from an EMBL/GenBank/DDBJ whole genome shotgun (WGS) entry which is preliminary data.</text>
</comment>
<name>A0A9P4J0F3_9PEZI</name>
<dbReference type="AlphaFoldDB" id="A0A9P4J0F3"/>
<sequence length="85" mass="9559">MMYWKSRLTTDHIRRCSLLSRRDMSYDRIILSPIPSVCQQNGANTVVADPAASEPLGLLASLLRLQCCIILYFHASLFLCSLSRG</sequence>
<dbReference type="Proteomes" id="UP000799439">
    <property type="component" value="Unassembled WGS sequence"/>
</dbReference>